<evidence type="ECO:0000256" key="4">
    <source>
        <dbReference type="PROSITE-ProRule" id="PRU00175"/>
    </source>
</evidence>
<dbReference type="InterPro" id="IPR013083">
    <property type="entry name" value="Znf_RING/FYVE/PHD"/>
</dbReference>
<sequence length="199" mass="22456">MFSSQSPSKPAAAAKTAPYCAFPNCKVPPTKIFSRCKETQNCSKKHQLDHWRFHKKICVAPQKKMSAPVPPTPLVPLKGSVHEEEEYENKCIICLVNVPGAQMRPCGHSIICRYCTSELMTRGEPCPICHKPLLGFDVGVYSGSLGERGIWLTSARRFRELARNYGFIEYFQKQFNGNEATFLRWKEVFDVLEIVGGRG</sequence>
<dbReference type="Gene3D" id="6.10.140.2220">
    <property type="match status" value="1"/>
</dbReference>
<dbReference type="SUPFAM" id="SSF57850">
    <property type="entry name" value="RING/U-box"/>
    <property type="match status" value="1"/>
</dbReference>
<dbReference type="SUPFAM" id="SSF144232">
    <property type="entry name" value="HIT/MYND zinc finger-like"/>
    <property type="match status" value="1"/>
</dbReference>
<name>A0A9W7AJ08_9STRA</name>
<proteinExistence type="predicted"/>
<dbReference type="Proteomes" id="UP001165122">
    <property type="component" value="Unassembled WGS sequence"/>
</dbReference>
<evidence type="ECO:0000259" key="5">
    <source>
        <dbReference type="PROSITE" id="PS50089"/>
    </source>
</evidence>
<organism evidence="6 7">
    <name type="scientific">Triparma laevis f. longispina</name>
    <dbReference type="NCBI Taxonomy" id="1714387"/>
    <lineage>
        <taxon>Eukaryota</taxon>
        <taxon>Sar</taxon>
        <taxon>Stramenopiles</taxon>
        <taxon>Ochrophyta</taxon>
        <taxon>Bolidophyceae</taxon>
        <taxon>Parmales</taxon>
        <taxon>Triparmaceae</taxon>
        <taxon>Triparma</taxon>
    </lineage>
</organism>
<gene>
    <name evidence="6" type="ORF">TrLO_g14466</name>
</gene>
<keyword evidence="7" id="KW-1185">Reference proteome</keyword>
<dbReference type="InterPro" id="IPR001841">
    <property type="entry name" value="Znf_RING"/>
</dbReference>
<dbReference type="Gene3D" id="3.30.40.10">
    <property type="entry name" value="Zinc/RING finger domain, C3HC4 (zinc finger)"/>
    <property type="match status" value="1"/>
</dbReference>
<reference evidence="7" key="1">
    <citation type="journal article" date="2023" name="Commun. Biol.">
        <title>Genome analysis of Parmales, the sister group of diatoms, reveals the evolutionary specialization of diatoms from phago-mixotrophs to photoautotrophs.</title>
        <authorList>
            <person name="Ban H."/>
            <person name="Sato S."/>
            <person name="Yoshikawa S."/>
            <person name="Yamada K."/>
            <person name="Nakamura Y."/>
            <person name="Ichinomiya M."/>
            <person name="Sato N."/>
            <person name="Blanc-Mathieu R."/>
            <person name="Endo H."/>
            <person name="Kuwata A."/>
            <person name="Ogata H."/>
        </authorList>
    </citation>
    <scope>NUCLEOTIDE SEQUENCE [LARGE SCALE GENOMIC DNA]</scope>
    <source>
        <strain evidence="7">NIES 3700</strain>
    </source>
</reference>
<evidence type="ECO:0000313" key="6">
    <source>
        <dbReference type="EMBL" id="GMH70043.1"/>
    </source>
</evidence>
<dbReference type="AlphaFoldDB" id="A0A9W7AJ08"/>
<accession>A0A9W7AJ08</accession>
<dbReference type="Pfam" id="PF01753">
    <property type="entry name" value="zf-MYND"/>
    <property type="match status" value="1"/>
</dbReference>
<dbReference type="EMBL" id="BRXW01000613">
    <property type="protein sequence ID" value="GMH70043.1"/>
    <property type="molecule type" value="Genomic_DNA"/>
</dbReference>
<dbReference type="OrthoDB" id="496827at2759"/>
<comment type="caution">
    <text evidence="6">The sequence shown here is derived from an EMBL/GenBank/DDBJ whole genome shotgun (WGS) entry which is preliminary data.</text>
</comment>
<evidence type="ECO:0000256" key="1">
    <source>
        <dbReference type="ARBA" id="ARBA00022723"/>
    </source>
</evidence>
<feature type="domain" description="RING-type" evidence="5">
    <location>
        <begin position="91"/>
        <end position="130"/>
    </location>
</feature>
<evidence type="ECO:0000256" key="3">
    <source>
        <dbReference type="ARBA" id="ARBA00022833"/>
    </source>
</evidence>
<evidence type="ECO:0000256" key="2">
    <source>
        <dbReference type="ARBA" id="ARBA00022771"/>
    </source>
</evidence>
<keyword evidence="1" id="KW-0479">Metal-binding</keyword>
<protein>
    <recommendedName>
        <fullName evidence="5">RING-type domain-containing protein</fullName>
    </recommendedName>
</protein>
<dbReference type="GO" id="GO:0008270">
    <property type="term" value="F:zinc ion binding"/>
    <property type="evidence" value="ECO:0007669"/>
    <property type="project" value="UniProtKB-KW"/>
</dbReference>
<dbReference type="Pfam" id="PF13920">
    <property type="entry name" value="zf-C3HC4_3"/>
    <property type="match status" value="1"/>
</dbReference>
<keyword evidence="2 4" id="KW-0863">Zinc-finger</keyword>
<evidence type="ECO:0000313" key="7">
    <source>
        <dbReference type="Proteomes" id="UP001165122"/>
    </source>
</evidence>
<keyword evidence="3" id="KW-0862">Zinc</keyword>
<dbReference type="InterPro" id="IPR002893">
    <property type="entry name" value="Znf_MYND"/>
</dbReference>
<dbReference type="PROSITE" id="PS50089">
    <property type="entry name" value="ZF_RING_2"/>
    <property type="match status" value="1"/>
</dbReference>